<dbReference type="AlphaFoldDB" id="A0A3B5MQE4"/>
<evidence type="ECO:0000256" key="2">
    <source>
        <dbReference type="ARBA" id="ARBA00012513"/>
    </source>
</evidence>
<sequence length="113" mass="12708">MADQGESPVPVHHPQPTISWPITRESYELQEVIGSGATAVVQAALCTPRQERVAIKRINLEKCQTSMDELLKEIQAMSQCNHPNIVTYYTSFVVKDELWLVMKLLSGGEFSMM</sequence>
<organism evidence="9 10">
    <name type="scientific">Xiphophorus couchianus</name>
    <name type="common">Monterrey platyfish</name>
    <dbReference type="NCBI Taxonomy" id="32473"/>
    <lineage>
        <taxon>Eukaryota</taxon>
        <taxon>Metazoa</taxon>
        <taxon>Chordata</taxon>
        <taxon>Craniata</taxon>
        <taxon>Vertebrata</taxon>
        <taxon>Euteleostomi</taxon>
        <taxon>Actinopterygii</taxon>
        <taxon>Neopterygii</taxon>
        <taxon>Teleostei</taxon>
        <taxon>Neoteleostei</taxon>
        <taxon>Acanthomorphata</taxon>
        <taxon>Ovalentaria</taxon>
        <taxon>Atherinomorphae</taxon>
        <taxon>Cyprinodontiformes</taxon>
        <taxon>Poeciliidae</taxon>
        <taxon>Poeciliinae</taxon>
        <taxon>Xiphophorus</taxon>
    </lineage>
</organism>
<dbReference type="Pfam" id="PF00069">
    <property type="entry name" value="Pkinase"/>
    <property type="match status" value="1"/>
</dbReference>
<dbReference type="Proteomes" id="UP000261380">
    <property type="component" value="Unplaced"/>
</dbReference>
<dbReference type="GO" id="GO:0004674">
    <property type="term" value="F:protein serine/threonine kinase activity"/>
    <property type="evidence" value="ECO:0007669"/>
    <property type="project" value="UniProtKB-KW"/>
</dbReference>
<dbReference type="InterPro" id="IPR000719">
    <property type="entry name" value="Prot_kinase_dom"/>
</dbReference>
<dbReference type="PROSITE" id="PS50011">
    <property type="entry name" value="PROTEIN_KINASE_DOM"/>
    <property type="match status" value="1"/>
</dbReference>
<evidence type="ECO:0000256" key="7">
    <source>
        <dbReference type="PROSITE-ProRule" id="PRU10141"/>
    </source>
</evidence>
<dbReference type="PANTHER" id="PTHR48012:SF14">
    <property type="entry name" value="STE20_SPS1-RELATED PROLINE-ALANINE-RICH PROTEIN KINASE"/>
    <property type="match status" value="1"/>
</dbReference>
<dbReference type="Ensembl" id="ENSXCOT00000026051.1">
    <property type="protein sequence ID" value="ENSXCOP00000025741.1"/>
    <property type="gene ID" value="ENSXCOG00000019239.1"/>
</dbReference>
<dbReference type="SUPFAM" id="SSF56112">
    <property type="entry name" value="Protein kinase-like (PK-like)"/>
    <property type="match status" value="1"/>
</dbReference>
<evidence type="ECO:0000256" key="3">
    <source>
        <dbReference type="ARBA" id="ARBA00022527"/>
    </source>
</evidence>
<dbReference type="EC" id="2.7.11.1" evidence="2"/>
<reference evidence="9" key="1">
    <citation type="submission" date="2025-08" db="UniProtKB">
        <authorList>
            <consortium name="Ensembl"/>
        </authorList>
    </citation>
    <scope>IDENTIFICATION</scope>
</reference>
<evidence type="ECO:0000256" key="6">
    <source>
        <dbReference type="ARBA" id="ARBA00022840"/>
    </source>
</evidence>
<evidence type="ECO:0000313" key="9">
    <source>
        <dbReference type="Ensembl" id="ENSXCOP00000025741.1"/>
    </source>
</evidence>
<dbReference type="PROSITE" id="PS00107">
    <property type="entry name" value="PROTEIN_KINASE_ATP"/>
    <property type="match status" value="1"/>
</dbReference>
<keyword evidence="6 7" id="KW-0067">ATP-binding</keyword>
<proteinExistence type="inferred from homology"/>
<feature type="domain" description="Protein kinase" evidence="8">
    <location>
        <begin position="27"/>
        <end position="113"/>
    </location>
</feature>
<dbReference type="PANTHER" id="PTHR48012">
    <property type="entry name" value="STERILE20-LIKE KINASE, ISOFORM B-RELATED"/>
    <property type="match status" value="1"/>
</dbReference>
<evidence type="ECO:0000256" key="4">
    <source>
        <dbReference type="ARBA" id="ARBA00022741"/>
    </source>
</evidence>
<feature type="binding site" evidence="7">
    <location>
        <position position="56"/>
    </location>
    <ligand>
        <name>ATP</name>
        <dbReference type="ChEBI" id="CHEBI:30616"/>
    </ligand>
</feature>
<evidence type="ECO:0000259" key="8">
    <source>
        <dbReference type="PROSITE" id="PS50011"/>
    </source>
</evidence>
<reference evidence="9" key="2">
    <citation type="submission" date="2025-09" db="UniProtKB">
        <authorList>
            <consortium name="Ensembl"/>
        </authorList>
    </citation>
    <scope>IDENTIFICATION</scope>
</reference>
<dbReference type="InterPro" id="IPR011009">
    <property type="entry name" value="Kinase-like_dom_sf"/>
</dbReference>
<name>A0A3B5MQE4_9TELE</name>
<dbReference type="Gene3D" id="3.30.200.20">
    <property type="entry name" value="Phosphorylase Kinase, domain 1"/>
    <property type="match status" value="1"/>
</dbReference>
<evidence type="ECO:0000256" key="1">
    <source>
        <dbReference type="ARBA" id="ARBA00008874"/>
    </source>
</evidence>
<dbReference type="GO" id="GO:0010820">
    <property type="term" value="P:positive regulation of T cell chemotaxis"/>
    <property type="evidence" value="ECO:0007669"/>
    <property type="project" value="TreeGrafter"/>
</dbReference>
<keyword evidence="4 7" id="KW-0547">Nucleotide-binding</keyword>
<protein>
    <recommendedName>
        <fullName evidence="2">non-specific serine/threonine protein kinase</fullName>
        <ecNumber evidence="2">2.7.11.1</ecNumber>
    </recommendedName>
</protein>
<dbReference type="GO" id="GO:0005524">
    <property type="term" value="F:ATP binding"/>
    <property type="evidence" value="ECO:0007669"/>
    <property type="project" value="UniProtKB-UniRule"/>
</dbReference>
<evidence type="ECO:0000313" key="10">
    <source>
        <dbReference type="Proteomes" id="UP000261380"/>
    </source>
</evidence>
<dbReference type="GO" id="GO:0005829">
    <property type="term" value="C:cytosol"/>
    <property type="evidence" value="ECO:0007669"/>
    <property type="project" value="TreeGrafter"/>
</dbReference>
<keyword evidence="3" id="KW-0723">Serine/threonine-protein kinase</keyword>
<dbReference type="InterPro" id="IPR050629">
    <property type="entry name" value="STE20/SPS1-PAK"/>
</dbReference>
<keyword evidence="5" id="KW-0418">Kinase</keyword>
<dbReference type="GO" id="GO:0035556">
    <property type="term" value="P:intracellular signal transduction"/>
    <property type="evidence" value="ECO:0007669"/>
    <property type="project" value="TreeGrafter"/>
</dbReference>
<accession>A0A3B5MQE4</accession>
<dbReference type="FunFam" id="3.30.200.20:FF:000114">
    <property type="entry name" value="serine/threonine-protein kinase OSR1 isoform X1"/>
    <property type="match status" value="1"/>
</dbReference>
<comment type="similarity">
    <text evidence="1">Belongs to the protein kinase superfamily. STE Ser/Thr protein kinase family. STE20 subfamily.</text>
</comment>
<evidence type="ECO:0000256" key="5">
    <source>
        <dbReference type="ARBA" id="ARBA00022777"/>
    </source>
</evidence>
<keyword evidence="10" id="KW-1185">Reference proteome</keyword>
<dbReference type="InterPro" id="IPR017441">
    <property type="entry name" value="Protein_kinase_ATP_BS"/>
</dbReference>
<keyword evidence="5" id="KW-0808">Transferase</keyword>
<dbReference type="STRING" id="32473.ENSXCOP00000025741"/>
<dbReference type="GeneTree" id="ENSGT00940000154621"/>